<organism evidence="2 3">
    <name type="scientific">Plectus sambesii</name>
    <dbReference type="NCBI Taxonomy" id="2011161"/>
    <lineage>
        <taxon>Eukaryota</taxon>
        <taxon>Metazoa</taxon>
        <taxon>Ecdysozoa</taxon>
        <taxon>Nematoda</taxon>
        <taxon>Chromadorea</taxon>
        <taxon>Plectida</taxon>
        <taxon>Plectina</taxon>
        <taxon>Plectoidea</taxon>
        <taxon>Plectidae</taxon>
        <taxon>Plectus</taxon>
    </lineage>
</organism>
<feature type="domain" description="DUF4440" evidence="1">
    <location>
        <begin position="8"/>
        <end position="112"/>
    </location>
</feature>
<dbReference type="InterPro" id="IPR027843">
    <property type="entry name" value="DUF4440"/>
</dbReference>
<dbReference type="Proteomes" id="UP000887566">
    <property type="component" value="Unplaced"/>
</dbReference>
<dbReference type="AlphaFoldDB" id="A0A914VGG5"/>
<dbReference type="Gene3D" id="3.10.450.50">
    <property type="match status" value="1"/>
</dbReference>
<dbReference type="SUPFAM" id="SSF54427">
    <property type="entry name" value="NTF2-like"/>
    <property type="match status" value="1"/>
</dbReference>
<dbReference type="InterPro" id="IPR032710">
    <property type="entry name" value="NTF2-like_dom_sf"/>
</dbReference>
<protein>
    <submittedName>
        <fullName evidence="3">DUF4440 domain-containing protein</fullName>
    </submittedName>
</protein>
<evidence type="ECO:0000313" key="3">
    <source>
        <dbReference type="WBParaSite" id="PSAMB.scaffold1934size26567.g15606.t1"/>
    </source>
</evidence>
<sequence>MSDLEQEIRNRQTELTKKFNAGNIADVAEIYDPECTTITTSGKQVEGQTGVEEVYQQYMDGGVMNMKTTTQEVNGSGDWAFERGSYEMEIDRGTVRGSYLVVWKKINGTWLIHNDCLTATSPA</sequence>
<evidence type="ECO:0000313" key="2">
    <source>
        <dbReference type="Proteomes" id="UP000887566"/>
    </source>
</evidence>
<evidence type="ECO:0000259" key="1">
    <source>
        <dbReference type="Pfam" id="PF14534"/>
    </source>
</evidence>
<dbReference type="WBParaSite" id="PSAMB.scaffold1934size26567.g15606.t1">
    <property type="protein sequence ID" value="PSAMB.scaffold1934size26567.g15606.t1"/>
    <property type="gene ID" value="PSAMB.scaffold1934size26567.g15606"/>
</dbReference>
<reference evidence="3" key="1">
    <citation type="submission" date="2022-11" db="UniProtKB">
        <authorList>
            <consortium name="WormBaseParasite"/>
        </authorList>
    </citation>
    <scope>IDENTIFICATION</scope>
</reference>
<proteinExistence type="predicted"/>
<name>A0A914VGG5_9BILA</name>
<keyword evidence="2" id="KW-1185">Reference proteome</keyword>
<dbReference type="Pfam" id="PF14534">
    <property type="entry name" value="DUF4440"/>
    <property type="match status" value="1"/>
</dbReference>
<accession>A0A914VGG5</accession>